<dbReference type="AlphaFoldDB" id="A0AAD1Y3G7"/>
<feature type="compositionally biased region" description="Polar residues" evidence="4">
    <location>
        <begin position="498"/>
        <end position="510"/>
    </location>
</feature>
<keyword evidence="6" id="KW-1185">Reference proteome</keyword>
<comment type="caution">
    <text evidence="5">The sequence shown here is derived from an EMBL/GenBank/DDBJ whole genome shotgun (WGS) entry which is preliminary data.</text>
</comment>
<keyword evidence="1" id="KW-0677">Repeat</keyword>
<dbReference type="PANTHER" id="PTHR44943:SF8">
    <property type="entry name" value="TPR REPEAT-CONTAINING PROTEIN MJ0263"/>
    <property type="match status" value="1"/>
</dbReference>
<reference evidence="5" key="1">
    <citation type="submission" date="2023-07" db="EMBL/GenBank/DDBJ databases">
        <authorList>
            <consortium name="AG Swart"/>
            <person name="Singh M."/>
            <person name="Singh A."/>
            <person name="Seah K."/>
            <person name="Emmerich C."/>
        </authorList>
    </citation>
    <scope>NUCLEOTIDE SEQUENCE</scope>
    <source>
        <strain evidence="5">DP1</strain>
    </source>
</reference>
<dbReference type="SUPFAM" id="SSF48452">
    <property type="entry name" value="TPR-like"/>
    <property type="match status" value="1"/>
</dbReference>
<organism evidence="5 6">
    <name type="scientific">Euplotes crassus</name>
    <dbReference type="NCBI Taxonomy" id="5936"/>
    <lineage>
        <taxon>Eukaryota</taxon>
        <taxon>Sar</taxon>
        <taxon>Alveolata</taxon>
        <taxon>Ciliophora</taxon>
        <taxon>Intramacronucleata</taxon>
        <taxon>Spirotrichea</taxon>
        <taxon>Hypotrichia</taxon>
        <taxon>Euplotida</taxon>
        <taxon>Euplotidae</taxon>
        <taxon>Moneuplotes</taxon>
    </lineage>
</organism>
<accession>A0AAD1Y3G7</accession>
<dbReference type="PROSITE" id="PS50005">
    <property type="entry name" value="TPR"/>
    <property type="match status" value="1"/>
</dbReference>
<evidence type="ECO:0000256" key="2">
    <source>
        <dbReference type="ARBA" id="ARBA00022803"/>
    </source>
</evidence>
<feature type="region of interest" description="Disordered" evidence="4">
    <location>
        <begin position="592"/>
        <end position="622"/>
    </location>
</feature>
<dbReference type="PANTHER" id="PTHR44943">
    <property type="entry name" value="CELLULOSE SYNTHASE OPERON PROTEIN C"/>
    <property type="match status" value="1"/>
</dbReference>
<protein>
    <submittedName>
        <fullName evidence="5">Uncharacterized protein</fullName>
    </submittedName>
</protein>
<evidence type="ECO:0000313" key="5">
    <source>
        <dbReference type="EMBL" id="CAI2383967.1"/>
    </source>
</evidence>
<dbReference type="Proteomes" id="UP001295684">
    <property type="component" value="Unassembled WGS sequence"/>
</dbReference>
<dbReference type="SMART" id="SM00028">
    <property type="entry name" value="TPR"/>
    <property type="match status" value="3"/>
</dbReference>
<dbReference type="InterPro" id="IPR051685">
    <property type="entry name" value="Ycf3/AcsC/BcsC/TPR_MFPF"/>
</dbReference>
<gene>
    <name evidence="5" type="ORF">ECRASSUSDP1_LOCUS25486</name>
</gene>
<dbReference type="InterPro" id="IPR011990">
    <property type="entry name" value="TPR-like_helical_dom_sf"/>
</dbReference>
<dbReference type="EMBL" id="CAMPGE010026274">
    <property type="protein sequence ID" value="CAI2383967.1"/>
    <property type="molecule type" value="Genomic_DNA"/>
</dbReference>
<sequence>MNHEDYSLVSIIKRFGNKCETEISESNFSLNSHLNNSQEPRKPKAAFPNINYLKEQNQSPRGHSVKNGIEQDFPLTLNNPQPGRYTVAKKPKVEKNYKENPNQKSKVTRIIKCDLVREPRGREEVFVRGRGKFSREASANPVIKSISDFDYNNPLTERNCKNRGRSEGPRRSTETNILFKLGNLDDALKKAQNLLDNKPKDENYLYLKGRVLEKLEREKEAEYCFKEALDINPKFSQAAFYLAAIENKRGNFEKSIELYNYALSKDQIPIGNHKITTPFVSVDIGVASDNTIKANISGSKQQLKSTLKPLSTLRKENTLNSSEKSTKVASTIKEKKMKRHKRISHPDPKILKSGGKMKNFSPKNTTKAYTMENSPAIEQKKLRKAWRMTKNRTHKKKISCGNSKDYPAAFYSLGNSLNKAETISASSGNPFTSNLQSSQDEKNSLPTNLEAISKICKSTKKKKKAKKLNFSDRMLSSKLYSIKRQEIFLYNKKANQKGISKTQNQSCNTSRVRKTKPGTIPRTCFNSANKSRHGKRPGKSQYSASKPTKTSKSSWNCMKNKMKATARVNLSDSSSILIDHGDRSNRDIRAFMTHREPRKSNNRKLNQRYDTSASKNGSEIDPSDTFALIQKHLKTDSKYGNSKPQTTAENFVSRMSNSNNNESQSKPSQDNFSGSQLCKVQRNPKIVGSHQVSLNRGVGIGSDSYTRNTDMEFSKVLNTGTSDNSSYSNAYAKRVDELIKSTKSYSNSKNPFHLLYSRTNKILCRDSYITKTKEAEGSNLL</sequence>
<name>A0AAD1Y3G7_EUPCR</name>
<dbReference type="InterPro" id="IPR019734">
    <property type="entry name" value="TPR_rpt"/>
</dbReference>
<evidence type="ECO:0000256" key="1">
    <source>
        <dbReference type="ARBA" id="ARBA00022737"/>
    </source>
</evidence>
<dbReference type="Gene3D" id="1.25.40.10">
    <property type="entry name" value="Tetratricopeptide repeat domain"/>
    <property type="match status" value="1"/>
</dbReference>
<feature type="repeat" description="TPR" evidence="3">
    <location>
        <begin position="202"/>
        <end position="235"/>
    </location>
</feature>
<feature type="compositionally biased region" description="Polar residues" evidence="4">
    <location>
        <begin position="608"/>
        <end position="617"/>
    </location>
</feature>
<keyword evidence="2 3" id="KW-0802">TPR repeat</keyword>
<evidence type="ECO:0000256" key="3">
    <source>
        <dbReference type="PROSITE-ProRule" id="PRU00339"/>
    </source>
</evidence>
<feature type="region of interest" description="Disordered" evidence="4">
    <location>
        <begin position="655"/>
        <end position="675"/>
    </location>
</feature>
<evidence type="ECO:0000256" key="4">
    <source>
        <dbReference type="SAM" id="MobiDB-lite"/>
    </source>
</evidence>
<feature type="region of interest" description="Disordered" evidence="4">
    <location>
        <begin position="498"/>
        <end position="556"/>
    </location>
</feature>
<proteinExistence type="predicted"/>
<feature type="region of interest" description="Disordered" evidence="4">
    <location>
        <begin position="332"/>
        <end position="367"/>
    </location>
</feature>
<dbReference type="Pfam" id="PF13432">
    <property type="entry name" value="TPR_16"/>
    <property type="match status" value="1"/>
</dbReference>
<feature type="compositionally biased region" description="Low complexity" evidence="4">
    <location>
        <begin position="543"/>
        <end position="554"/>
    </location>
</feature>
<evidence type="ECO:0000313" key="6">
    <source>
        <dbReference type="Proteomes" id="UP001295684"/>
    </source>
</evidence>